<evidence type="ECO:0000256" key="5">
    <source>
        <dbReference type="ARBA" id="ARBA00022840"/>
    </source>
</evidence>
<dbReference type="InterPro" id="IPR016064">
    <property type="entry name" value="NAD/diacylglycerol_kinase_sf"/>
</dbReference>
<evidence type="ECO:0000256" key="3">
    <source>
        <dbReference type="ARBA" id="ARBA00022741"/>
    </source>
</evidence>
<dbReference type="GO" id="GO:0046512">
    <property type="term" value="P:sphingosine biosynthetic process"/>
    <property type="evidence" value="ECO:0007669"/>
    <property type="project" value="TreeGrafter"/>
</dbReference>
<accession>A0A653CJQ9</accession>
<keyword evidence="3" id="KW-0547">Nucleotide-binding</keyword>
<comment type="subcellular location">
    <subcellularLocation>
        <location evidence="1">Endomembrane system</location>
    </subcellularLocation>
</comment>
<feature type="domain" description="DAGKc" evidence="8">
    <location>
        <begin position="175"/>
        <end position="321"/>
    </location>
</feature>
<dbReference type="GO" id="GO:0005737">
    <property type="term" value="C:cytoplasm"/>
    <property type="evidence" value="ECO:0007669"/>
    <property type="project" value="TreeGrafter"/>
</dbReference>
<dbReference type="GO" id="GO:0005524">
    <property type="term" value="F:ATP binding"/>
    <property type="evidence" value="ECO:0007669"/>
    <property type="project" value="UniProtKB-KW"/>
</dbReference>
<dbReference type="GO" id="GO:0012505">
    <property type="term" value="C:endomembrane system"/>
    <property type="evidence" value="ECO:0007669"/>
    <property type="project" value="UniProtKB-SubCell"/>
</dbReference>
<keyword evidence="2" id="KW-0808">Transferase</keyword>
<dbReference type="SMART" id="SM00046">
    <property type="entry name" value="DAGKc"/>
    <property type="match status" value="1"/>
</dbReference>
<evidence type="ECO:0000313" key="10">
    <source>
        <dbReference type="Proteomes" id="UP000410492"/>
    </source>
</evidence>
<dbReference type="OrthoDB" id="3853857at2759"/>
<evidence type="ECO:0000256" key="6">
    <source>
        <dbReference type="ARBA" id="ARBA00023136"/>
    </source>
</evidence>
<dbReference type="GO" id="GO:0016020">
    <property type="term" value="C:membrane"/>
    <property type="evidence" value="ECO:0007669"/>
    <property type="project" value="TreeGrafter"/>
</dbReference>
<dbReference type="InterPro" id="IPR045540">
    <property type="entry name" value="YegS/DAGK_C"/>
</dbReference>
<dbReference type="PANTHER" id="PTHR12358">
    <property type="entry name" value="SPHINGOSINE KINASE"/>
    <property type="match status" value="1"/>
</dbReference>
<gene>
    <name evidence="9" type="ORF">CALMAC_LOCUS9577</name>
</gene>
<dbReference type="Proteomes" id="UP000410492">
    <property type="component" value="Unassembled WGS sequence"/>
</dbReference>
<protein>
    <recommendedName>
        <fullName evidence="7">sphingosine kinase</fullName>
        <ecNumber evidence="7">2.7.1.91</ecNumber>
    </recommendedName>
</protein>
<dbReference type="InterPro" id="IPR017438">
    <property type="entry name" value="ATP-NAD_kinase_N"/>
</dbReference>
<dbReference type="Pfam" id="PF00781">
    <property type="entry name" value="DAGK_cat"/>
    <property type="match status" value="1"/>
</dbReference>
<dbReference type="PANTHER" id="PTHR12358:SF112">
    <property type="entry name" value="LD11247P-RELATED"/>
    <property type="match status" value="1"/>
</dbReference>
<dbReference type="AlphaFoldDB" id="A0A653CJQ9"/>
<keyword evidence="10" id="KW-1185">Reference proteome</keyword>
<keyword evidence="6" id="KW-0472">Membrane</keyword>
<evidence type="ECO:0000256" key="2">
    <source>
        <dbReference type="ARBA" id="ARBA00022679"/>
    </source>
</evidence>
<organism evidence="9 10">
    <name type="scientific">Callosobruchus maculatus</name>
    <name type="common">Southern cowpea weevil</name>
    <name type="synonym">Pulse bruchid</name>
    <dbReference type="NCBI Taxonomy" id="64391"/>
    <lineage>
        <taxon>Eukaryota</taxon>
        <taxon>Metazoa</taxon>
        <taxon>Ecdysozoa</taxon>
        <taxon>Arthropoda</taxon>
        <taxon>Hexapoda</taxon>
        <taxon>Insecta</taxon>
        <taxon>Pterygota</taxon>
        <taxon>Neoptera</taxon>
        <taxon>Endopterygota</taxon>
        <taxon>Coleoptera</taxon>
        <taxon>Polyphaga</taxon>
        <taxon>Cucujiformia</taxon>
        <taxon>Chrysomeloidea</taxon>
        <taxon>Chrysomelidae</taxon>
        <taxon>Bruchinae</taxon>
        <taxon>Bruchini</taxon>
        <taxon>Callosobruchus</taxon>
    </lineage>
</organism>
<dbReference type="PROSITE" id="PS50146">
    <property type="entry name" value="DAGK"/>
    <property type="match status" value="1"/>
</dbReference>
<evidence type="ECO:0000256" key="1">
    <source>
        <dbReference type="ARBA" id="ARBA00004308"/>
    </source>
</evidence>
<dbReference type="EMBL" id="CAACVG010007996">
    <property type="protein sequence ID" value="VEN47936.1"/>
    <property type="molecule type" value="Genomic_DNA"/>
</dbReference>
<keyword evidence="4" id="KW-0418">Kinase</keyword>
<keyword evidence="5" id="KW-0067">ATP-binding</keyword>
<dbReference type="SUPFAM" id="SSF111331">
    <property type="entry name" value="NAD kinase/diacylglycerol kinase-like"/>
    <property type="match status" value="1"/>
</dbReference>
<dbReference type="EC" id="2.7.1.91" evidence="7"/>
<dbReference type="InterPro" id="IPR001206">
    <property type="entry name" value="Diacylglycerol_kinase_cat_dom"/>
</dbReference>
<evidence type="ECO:0000256" key="7">
    <source>
        <dbReference type="ARBA" id="ARBA00044037"/>
    </source>
</evidence>
<dbReference type="Gene3D" id="3.40.50.10330">
    <property type="entry name" value="Probable inorganic polyphosphate/atp-NAD kinase, domain 1"/>
    <property type="match status" value="1"/>
</dbReference>
<dbReference type="FunFam" id="3.40.50.10330:FF:000005">
    <property type="entry name" value="Sphingosine kinase 2"/>
    <property type="match status" value="1"/>
</dbReference>
<name>A0A653CJQ9_CALMS</name>
<proteinExistence type="predicted"/>
<dbReference type="Pfam" id="PF19279">
    <property type="entry name" value="YegS_C"/>
    <property type="match status" value="1"/>
</dbReference>
<sequence length="593" mass="66536">MEMELKQDEEAQNQILLEETFYVLTKKHCVFKVRLTKTGLCLIKESEHNIKEQVIPIRDVIGCRCLRSKKQTKRCTCQSIPRSNSLEVVEESSLELDDMDTSAYLYIYAYIFQSTKGNSKKRERTIVTLRFRSFDKYEDNNKEAQKWRTAIKKLIRGETVTGRSISDFTLSLKHRETRKLLILCNPKSGAGRGKYIFQQKVVPILQEAEVPFDLFMTKHANFARDFVRTNNLYQWTGIVVVGGDGIVFEVINGIFERSDWSEVIRNIPVGVVPGGSGNGLARSIAHHCSEPYAPHPTLPSALAAVKGRSVPMDLVRVETRSQILFSFLSVGWGFLSDIDIESERLRMFGGQRFTIWSIARLIGLRSYGGKVWYLPSDVPLAHTEKFEFTGSNLDLPSEIHLETQSGRERVDSWYSANSKRSTYFSITGSSYQSTADSGALPQVGGDCCAGGTVPRQRTYGPPPQIPGLPAPLPPAWKCIEGRFVMVHASYQSHLGEECLFAPEARLDDGKIWLLIVKAGTSRSQLLHFLLGLSTGAHATTTQNPEGIQLFSVNAFRIEPDMTENGYMTVDGEHVEYGPIQAEMFPSLGRVMVP</sequence>
<dbReference type="GO" id="GO:0008481">
    <property type="term" value="F:sphingosine kinase activity"/>
    <property type="evidence" value="ECO:0007669"/>
    <property type="project" value="UniProtKB-EC"/>
</dbReference>
<evidence type="ECO:0000256" key="4">
    <source>
        <dbReference type="ARBA" id="ARBA00022777"/>
    </source>
</evidence>
<reference evidence="9 10" key="1">
    <citation type="submission" date="2019-01" db="EMBL/GenBank/DDBJ databases">
        <authorList>
            <person name="Sayadi A."/>
        </authorList>
    </citation>
    <scope>NUCLEOTIDE SEQUENCE [LARGE SCALE GENOMIC DNA]</scope>
</reference>
<dbReference type="InterPro" id="IPR050187">
    <property type="entry name" value="Lipid_Phosphate_FormReg"/>
</dbReference>
<evidence type="ECO:0000313" key="9">
    <source>
        <dbReference type="EMBL" id="VEN47936.1"/>
    </source>
</evidence>
<dbReference type="GO" id="GO:0042981">
    <property type="term" value="P:regulation of apoptotic process"/>
    <property type="evidence" value="ECO:0007669"/>
    <property type="project" value="UniProtKB-ARBA"/>
</dbReference>
<dbReference type="Gene3D" id="2.60.200.40">
    <property type="match status" value="1"/>
</dbReference>
<evidence type="ECO:0000259" key="8">
    <source>
        <dbReference type="PROSITE" id="PS50146"/>
    </source>
</evidence>